<sequence>MRITPSRLLAMLAMLAAPLTLAACTVYGAPATDRPYGHLNGVLAADAPILFVPVGVNDHDCTLYTKKPLREGTFVDTGIWYRTADDRFVMHADRCVPDVLAPNRRE</sequence>
<dbReference type="Proteomes" id="UP001327459">
    <property type="component" value="Chromosome"/>
</dbReference>
<evidence type="ECO:0000256" key="1">
    <source>
        <dbReference type="SAM" id="SignalP"/>
    </source>
</evidence>
<evidence type="ECO:0000313" key="2">
    <source>
        <dbReference type="EMBL" id="WQH17251.1"/>
    </source>
</evidence>
<feature type="chain" id="PRO_5046449077" description="Lipoprotein" evidence="1">
    <location>
        <begin position="23"/>
        <end position="106"/>
    </location>
</feature>
<proteinExistence type="predicted"/>
<evidence type="ECO:0000313" key="3">
    <source>
        <dbReference type="Proteomes" id="UP001327459"/>
    </source>
</evidence>
<keyword evidence="1" id="KW-0732">Signal</keyword>
<keyword evidence="3" id="KW-1185">Reference proteome</keyword>
<feature type="signal peptide" evidence="1">
    <location>
        <begin position="1"/>
        <end position="22"/>
    </location>
</feature>
<evidence type="ECO:0008006" key="4">
    <source>
        <dbReference type="Google" id="ProtNLM"/>
    </source>
</evidence>
<dbReference type="EMBL" id="CP140153">
    <property type="protein sequence ID" value="WQH17251.1"/>
    <property type="molecule type" value="Genomic_DNA"/>
</dbReference>
<reference evidence="2 3" key="1">
    <citation type="submission" date="2023-11" db="EMBL/GenBank/DDBJ databases">
        <title>MicrobeMod: A computational toolkit for identifying prokaryotic methylation and restriction-modification with nanopore sequencing.</title>
        <authorList>
            <person name="Crits-Christoph A."/>
            <person name="Kang S.C."/>
            <person name="Lee H."/>
            <person name="Ostrov N."/>
        </authorList>
    </citation>
    <scope>NUCLEOTIDE SEQUENCE [LARGE SCALE GENOMIC DNA]</scope>
    <source>
        <strain evidence="2 3">ATCC 49870</strain>
    </source>
</reference>
<dbReference type="RefSeq" id="WP_322522223.1">
    <property type="nucleotide sequence ID" value="NZ_CP140153.1"/>
</dbReference>
<organism evidence="2 3">
    <name type="scientific">Guyparkeria halophila</name>
    <dbReference type="NCBI Taxonomy" id="47960"/>
    <lineage>
        <taxon>Bacteria</taxon>
        <taxon>Pseudomonadati</taxon>
        <taxon>Pseudomonadota</taxon>
        <taxon>Gammaproteobacteria</taxon>
        <taxon>Chromatiales</taxon>
        <taxon>Thioalkalibacteraceae</taxon>
        <taxon>Guyparkeria</taxon>
    </lineage>
</organism>
<name>A0ABZ0YYI2_9GAMM</name>
<dbReference type="PROSITE" id="PS51257">
    <property type="entry name" value="PROKAR_LIPOPROTEIN"/>
    <property type="match status" value="1"/>
</dbReference>
<protein>
    <recommendedName>
        <fullName evidence="4">Lipoprotein</fullName>
    </recommendedName>
</protein>
<gene>
    <name evidence="2" type="ORF">SR882_04940</name>
</gene>
<accession>A0ABZ0YYI2</accession>